<reference evidence="10" key="2">
    <citation type="submission" date="2021-04" db="EMBL/GenBank/DDBJ databases">
        <authorList>
            <person name="Gilroy R."/>
        </authorList>
    </citation>
    <scope>NUCLEOTIDE SEQUENCE</scope>
    <source>
        <strain evidence="10">CHK32-1732</strain>
    </source>
</reference>
<gene>
    <name evidence="10" type="primary">uraH</name>
    <name evidence="10" type="ORF">H9870_09415</name>
</gene>
<dbReference type="InterPro" id="IPR023416">
    <property type="entry name" value="Transthyretin/HIU_hydrolase_d"/>
</dbReference>
<dbReference type="InterPro" id="IPR036817">
    <property type="entry name" value="Transthyretin/HIU_hydrolase_sf"/>
</dbReference>
<evidence type="ECO:0000259" key="9">
    <source>
        <dbReference type="Pfam" id="PF00576"/>
    </source>
</evidence>
<proteinExistence type="inferred from homology"/>
<name>A0A9D1RPG4_9CORY</name>
<evidence type="ECO:0000256" key="7">
    <source>
        <dbReference type="PIRSR" id="PIRSR600895-51"/>
    </source>
</evidence>
<reference evidence="10" key="1">
    <citation type="journal article" date="2021" name="PeerJ">
        <title>Extensive microbial diversity within the chicken gut microbiome revealed by metagenomics and culture.</title>
        <authorList>
            <person name="Gilroy R."/>
            <person name="Ravi A."/>
            <person name="Getino M."/>
            <person name="Pursley I."/>
            <person name="Horton D.L."/>
            <person name="Alikhan N.F."/>
            <person name="Baker D."/>
            <person name="Gharbi K."/>
            <person name="Hall N."/>
            <person name="Watson M."/>
            <person name="Adriaenssens E.M."/>
            <person name="Foster-Nyarko E."/>
            <person name="Jarju S."/>
            <person name="Secka A."/>
            <person name="Antonio M."/>
            <person name="Oren A."/>
            <person name="Chaudhuri R.R."/>
            <person name="La Ragione R."/>
            <person name="Hildebrand F."/>
            <person name="Pallen M.J."/>
        </authorList>
    </citation>
    <scope>NUCLEOTIDE SEQUENCE</scope>
    <source>
        <strain evidence="10">CHK32-1732</strain>
    </source>
</reference>
<dbReference type="GO" id="GO:0033971">
    <property type="term" value="F:hydroxyisourate hydrolase activity"/>
    <property type="evidence" value="ECO:0007669"/>
    <property type="project" value="UniProtKB-EC"/>
</dbReference>
<dbReference type="Gene3D" id="2.60.40.180">
    <property type="entry name" value="Transthyretin/hydroxyisourate hydrolase domain"/>
    <property type="match status" value="1"/>
</dbReference>
<evidence type="ECO:0000256" key="8">
    <source>
        <dbReference type="RuleBase" id="RU361270"/>
    </source>
</evidence>
<dbReference type="SUPFAM" id="SSF49472">
    <property type="entry name" value="Transthyretin (synonym: prealbumin)"/>
    <property type="match status" value="1"/>
</dbReference>
<evidence type="ECO:0000313" key="10">
    <source>
        <dbReference type="EMBL" id="HIW91863.1"/>
    </source>
</evidence>
<sequence length="109" mass="11608">MSLSTHVLNTTTGLPAAGLAFSLFSTSDAASAIEAGTTDADGRYRFTTLLEPGTYRIRFATADYLDGTATLYPYVDITFTVSDERGGANGHLHIPLLLSPYGYSTYQGS</sequence>
<organism evidence="10 11">
    <name type="scientific">Candidatus Corynebacterium avicola</name>
    <dbReference type="NCBI Taxonomy" id="2838527"/>
    <lineage>
        <taxon>Bacteria</taxon>
        <taxon>Bacillati</taxon>
        <taxon>Actinomycetota</taxon>
        <taxon>Actinomycetes</taxon>
        <taxon>Mycobacteriales</taxon>
        <taxon>Corynebacteriaceae</taxon>
        <taxon>Corynebacterium</taxon>
    </lineage>
</organism>
<dbReference type="EMBL" id="DXGC01000077">
    <property type="protein sequence ID" value="HIW91863.1"/>
    <property type="molecule type" value="Genomic_DNA"/>
</dbReference>
<comment type="function">
    <text evidence="2">Catalyzes the hydrolysis of 5-hydroxyisourate (HIU) to 2-oxo-4-hydroxy-4-carboxy-5-ureidoimidazoline (OHCU).</text>
</comment>
<evidence type="ECO:0000256" key="2">
    <source>
        <dbReference type="ARBA" id="ARBA00002704"/>
    </source>
</evidence>
<dbReference type="InterPro" id="IPR014306">
    <property type="entry name" value="Hydroxyisourate_hydrolase"/>
</dbReference>
<evidence type="ECO:0000256" key="3">
    <source>
        <dbReference type="ARBA" id="ARBA00009850"/>
    </source>
</evidence>
<dbReference type="AlphaFoldDB" id="A0A9D1RPG4"/>
<dbReference type="PANTHER" id="PTHR10395:SF7">
    <property type="entry name" value="5-HYDROXYISOURATE HYDROLASE"/>
    <property type="match status" value="1"/>
</dbReference>
<dbReference type="PRINTS" id="PR00189">
    <property type="entry name" value="TRNSTHYRETIN"/>
</dbReference>
<feature type="binding site" evidence="7">
    <location>
        <position position="6"/>
    </location>
    <ligand>
        <name>substrate</name>
    </ligand>
</feature>
<comment type="similarity">
    <text evidence="3 8">Belongs to the transthyretin family. 5-hydroxyisourate hydrolase subfamily.</text>
</comment>
<evidence type="ECO:0000313" key="11">
    <source>
        <dbReference type="Proteomes" id="UP000824190"/>
    </source>
</evidence>
<protein>
    <recommendedName>
        <fullName evidence="8">5-hydroxyisourate hydrolase</fullName>
        <shortName evidence="8">HIU hydrolase</shortName>
        <shortName evidence="8">HIUHase</shortName>
        <ecNumber evidence="8">3.5.2.17</ecNumber>
    </recommendedName>
</protein>
<dbReference type="PANTHER" id="PTHR10395">
    <property type="entry name" value="URICASE AND TRANSTHYRETIN-RELATED"/>
    <property type="match status" value="1"/>
</dbReference>
<dbReference type="GO" id="GO:0006144">
    <property type="term" value="P:purine nucleobase metabolic process"/>
    <property type="evidence" value="ECO:0007669"/>
    <property type="project" value="UniProtKB-KW"/>
</dbReference>
<dbReference type="InterPro" id="IPR000895">
    <property type="entry name" value="Transthyretin/HIU_hydrolase"/>
</dbReference>
<comment type="catalytic activity">
    <reaction evidence="1 8">
        <text>5-hydroxyisourate + H2O = 5-hydroxy-2-oxo-4-ureido-2,5-dihydro-1H-imidazole-5-carboxylate + H(+)</text>
        <dbReference type="Rhea" id="RHEA:23736"/>
        <dbReference type="ChEBI" id="CHEBI:15377"/>
        <dbReference type="ChEBI" id="CHEBI:15378"/>
        <dbReference type="ChEBI" id="CHEBI:18072"/>
        <dbReference type="ChEBI" id="CHEBI:58639"/>
        <dbReference type="EC" id="3.5.2.17"/>
    </reaction>
</comment>
<feature type="binding site" evidence="7">
    <location>
        <position position="43"/>
    </location>
    <ligand>
        <name>substrate</name>
    </ligand>
</feature>
<dbReference type="Proteomes" id="UP000824190">
    <property type="component" value="Unassembled WGS sequence"/>
</dbReference>
<dbReference type="NCBIfam" id="TIGR02962">
    <property type="entry name" value="hdxy_isourate"/>
    <property type="match status" value="1"/>
</dbReference>
<keyword evidence="5 8" id="KW-0659">Purine metabolism</keyword>
<keyword evidence="6 8" id="KW-0378">Hydrolase</keyword>
<evidence type="ECO:0000256" key="6">
    <source>
        <dbReference type="ARBA" id="ARBA00022801"/>
    </source>
</evidence>
<dbReference type="Pfam" id="PF00576">
    <property type="entry name" value="Transthyretin"/>
    <property type="match status" value="1"/>
</dbReference>
<evidence type="ECO:0000256" key="1">
    <source>
        <dbReference type="ARBA" id="ARBA00001043"/>
    </source>
</evidence>
<comment type="caution">
    <text evidence="10">The sequence shown here is derived from an EMBL/GenBank/DDBJ whole genome shotgun (WGS) entry which is preliminary data.</text>
</comment>
<dbReference type="EC" id="3.5.2.17" evidence="8"/>
<evidence type="ECO:0000256" key="5">
    <source>
        <dbReference type="ARBA" id="ARBA00022631"/>
    </source>
</evidence>
<evidence type="ECO:0000256" key="4">
    <source>
        <dbReference type="ARBA" id="ARBA00011881"/>
    </source>
</evidence>
<feature type="binding site" evidence="7">
    <location>
        <position position="106"/>
    </location>
    <ligand>
        <name>substrate</name>
    </ligand>
</feature>
<feature type="domain" description="Transthyretin/hydroxyisourate hydrolase" evidence="9">
    <location>
        <begin position="3"/>
        <end position="108"/>
    </location>
</feature>
<comment type="subunit">
    <text evidence="4 8">Homotetramer.</text>
</comment>
<accession>A0A9D1RPG4</accession>